<proteinExistence type="predicted"/>
<accession>A0A841GY49</accession>
<protein>
    <submittedName>
        <fullName evidence="4">Glycerophosphoryl diester phosphodiesterase</fullName>
        <ecNumber evidence="4">3.1.4.46</ecNumber>
    </submittedName>
</protein>
<gene>
    <name evidence="4" type="ORF">HNQ61_002293</name>
</gene>
<feature type="region of interest" description="Disordered" evidence="1">
    <location>
        <begin position="48"/>
        <end position="68"/>
    </location>
</feature>
<keyword evidence="4" id="KW-0378">Hydrolase</keyword>
<dbReference type="Pfam" id="PF13449">
    <property type="entry name" value="Phytase-like"/>
    <property type="match status" value="1"/>
</dbReference>
<dbReference type="PANTHER" id="PTHR37957:SF1">
    <property type="entry name" value="PHYTASE-LIKE DOMAIN-CONTAINING PROTEIN"/>
    <property type="match status" value="1"/>
</dbReference>
<evidence type="ECO:0000313" key="4">
    <source>
        <dbReference type="EMBL" id="MBB6070672.1"/>
    </source>
</evidence>
<evidence type="ECO:0000256" key="2">
    <source>
        <dbReference type="SAM" id="SignalP"/>
    </source>
</evidence>
<dbReference type="EC" id="3.1.4.46" evidence="4"/>
<comment type="caution">
    <text evidence="4">The sequence shown here is derived from an EMBL/GenBank/DDBJ whole genome shotgun (WGS) entry which is preliminary data.</text>
</comment>
<sequence>MSGSGVRRMMGLAMVTAVTAVAASVDAAAAQRAELAGWARMAADTFTDGPPSGQFDAQGVRASSPRFPSQPVQGFSGIQFGPACGAFWSTGDNGFGTRANSPDALLRIYRLTPEFQTARGGAGRLRSDGFIPLADPDRRVPFLLVREFVGDRLLTGGDLDPESIVAALDGTFWLGDEFGPFLLHVSADGRLLAPPIPLPNGAAGTVRSPQNPALTATGTAPGAAGGANLGGSRGVEGMARMPESGGLLALLEGTVAGDPAGRLRLYTFDPARGTFGDTIRYFPLDDPSHSIGDMAAVNEHEFLIVERDNAFGDSAAFKRVFRVDLARADAEGVVSKELVADLLDIANPHRLGGFGTTYRLPYITIENLLVMDSRTLLVMNDNNYPATGGRGRDVKDATEMILIRLARPLNLARGVGRPAECADPLAGARR</sequence>
<dbReference type="PANTHER" id="PTHR37957">
    <property type="entry name" value="BLR7070 PROTEIN"/>
    <property type="match status" value="1"/>
</dbReference>
<dbReference type="Proteomes" id="UP000582837">
    <property type="component" value="Unassembled WGS sequence"/>
</dbReference>
<organism evidence="4 5">
    <name type="scientific">Longimicrobium terrae</name>
    <dbReference type="NCBI Taxonomy" id="1639882"/>
    <lineage>
        <taxon>Bacteria</taxon>
        <taxon>Pseudomonadati</taxon>
        <taxon>Gemmatimonadota</taxon>
        <taxon>Longimicrobiia</taxon>
        <taxon>Longimicrobiales</taxon>
        <taxon>Longimicrobiaceae</taxon>
        <taxon>Longimicrobium</taxon>
    </lineage>
</organism>
<evidence type="ECO:0000259" key="3">
    <source>
        <dbReference type="Pfam" id="PF13449"/>
    </source>
</evidence>
<dbReference type="InterPro" id="IPR027372">
    <property type="entry name" value="Phytase-like_dom"/>
</dbReference>
<keyword evidence="2" id="KW-0732">Signal</keyword>
<feature type="signal peptide" evidence="2">
    <location>
        <begin position="1"/>
        <end position="22"/>
    </location>
</feature>
<dbReference type="EMBL" id="JACHIA010000005">
    <property type="protein sequence ID" value="MBB6070672.1"/>
    <property type="molecule type" value="Genomic_DNA"/>
</dbReference>
<evidence type="ECO:0000313" key="5">
    <source>
        <dbReference type="Proteomes" id="UP000582837"/>
    </source>
</evidence>
<reference evidence="4 5" key="1">
    <citation type="submission" date="2020-08" db="EMBL/GenBank/DDBJ databases">
        <title>Genomic Encyclopedia of Type Strains, Phase IV (KMG-IV): sequencing the most valuable type-strain genomes for metagenomic binning, comparative biology and taxonomic classification.</title>
        <authorList>
            <person name="Goeker M."/>
        </authorList>
    </citation>
    <scope>NUCLEOTIDE SEQUENCE [LARGE SCALE GENOMIC DNA]</scope>
    <source>
        <strain evidence="4 5">DSM 29007</strain>
    </source>
</reference>
<feature type="chain" id="PRO_5032938111" evidence="2">
    <location>
        <begin position="23"/>
        <end position="430"/>
    </location>
</feature>
<dbReference type="GO" id="GO:0008889">
    <property type="term" value="F:glycerophosphodiester phosphodiesterase activity"/>
    <property type="evidence" value="ECO:0007669"/>
    <property type="project" value="UniProtKB-EC"/>
</dbReference>
<name>A0A841GY49_9BACT</name>
<keyword evidence="5" id="KW-1185">Reference proteome</keyword>
<feature type="domain" description="Phytase-like" evidence="3">
    <location>
        <begin position="70"/>
        <end position="384"/>
    </location>
</feature>
<evidence type="ECO:0000256" key="1">
    <source>
        <dbReference type="SAM" id="MobiDB-lite"/>
    </source>
</evidence>
<dbReference type="AlphaFoldDB" id="A0A841GY49"/>
<dbReference type="RefSeq" id="WP_205761468.1">
    <property type="nucleotide sequence ID" value="NZ_JABDTL010000001.1"/>
</dbReference>